<dbReference type="InterPro" id="IPR041617">
    <property type="entry name" value="TPR_MalT"/>
</dbReference>
<dbReference type="Proteomes" id="UP000182229">
    <property type="component" value="Unassembled WGS sequence"/>
</dbReference>
<feature type="domain" description="MalT-like TPR region" evidence="3">
    <location>
        <begin position="1288"/>
        <end position="1477"/>
    </location>
</feature>
<dbReference type="PROSITE" id="PS50005">
    <property type="entry name" value="TPR"/>
    <property type="match status" value="2"/>
</dbReference>
<feature type="domain" description="CHAT" evidence="2">
    <location>
        <begin position="93"/>
        <end position="354"/>
    </location>
</feature>
<dbReference type="Pfam" id="PF20703">
    <property type="entry name" value="nSTAND1"/>
    <property type="match status" value="1"/>
</dbReference>
<feature type="repeat" description="TPR" evidence="1">
    <location>
        <begin position="1402"/>
        <end position="1435"/>
    </location>
</feature>
<dbReference type="EMBL" id="MPIN01000006">
    <property type="protein sequence ID" value="OJH38342.1"/>
    <property type="molecule type" value="Genomic_DNA"/>
</dbReference>
<dbReference type="Pfam" id="PF13424">
    <property type="entry name" value="TPR_12"/>
    <property type="match status" value="1"/>
</dbReference>
<reference evidence="5 6" key="2">
    <citation type="submission" date="2016-12" db="EMBL/GenBank/DDBJ databases">
        <title>Draft Genome Sequence of Cystobacter ferrugineus Strain Cbfe23.</title>
        <authorList>
            <person name="Akbar S."/>
            <person name="Dowd S.E."/>
            <person name="Stevens D.C."/>
        </authorList>
    </citation>
    <scope>NUCLEOTIDE SEQUENCE [LARGE SCALE GENOMIC DNA]</scope>
    <source>
        <strain evidence="5 6">Cbfe23</strain>
    </source>
</reference>
<dbReference type="InterPro" id="IPR019734">
    <property type="entry name" value="TPR_rpt"/>
</dbReference>
<keyword evidence="1" id="KW-0802">TPR repeat</keyword>
<dbReference type="STRING" id="83449.BON30_24720"/>
<comment type="caution">
    <text evidence="5">The sequence shown here is derived from an EMBL/GenBank/DDBJ whole genome shotgun (WGS) entry which is preliminary data.</text>
</comment>
<dbReference type="InterPro" id="IPR049052">
    <property type="entry name" value="nSTAND1"/>
</dbReference>
<evidence type="ECO:0000259" key="3">
    <source>
        <dbReference type="Pfam" id="PF17874"/>
    </source>
</evidence>
<evidence type="ECO:0000313" key="5">
    <source>
        <dbReference type="EMBL" id="OJH38342.1"/>
    </source>
</evidence>
<evidence type="ECO:0008006" key="7">
    <source>
        <dbReference type="Google" id="ProtNLM"/>
    </source>
</evidence>
<dbReference type="Pfam" id="PF17874">
    <property type="entry name" value="TPR_MalT"/>
    <property type="match status" value="1"/>
</dbReference>
<gene>
    <name evidence="5" type="ORF">BON30_24720</name>
</gene>
<dbReference type="InterPro" id="IPR027417">
    <property type="entry name" value="P-loop_NTPase"/>
</dbReference>
<sequence length="1515" mass="168397">MLELSRADSPEDAHGFHFGDRDYLVRVGDGGVKRASISWGEIIGDLAKLTGGRPDAELARRLGERMRRFLDELDWGGHEQALVRGRWKGEALRLVVRSSAAELYSLPWELVTLEGSGRHLVDVPGCTLRYEWPRERDEGPRLGAAGDGRVLFAWSEAGGGVPEDRHLLALVKASLEGGFDFDPRRDVLAKVSLEGLEKRLRAAREAKAPVSVLHLLCHGAPLETSGEGHYGLVWNGPEARGGSRELVDGVALGAVLAPYADTLRMVVLCACHGGDGGRLASHLGSVAQELHRAGIDMVVASRLPLSMAGSALLAETLYEKLLVESRSLEEALGAVRRRLRVEAQGFDWASLQLYARREGEADLRPVVLRPYRGLLAFGPRDRRFFFGRGRLEAELLERVAQAARGQRPRFQVVAGASGTGKSSVVMAGLLPQLSREEWDSLVVRPGELMSAGQGAVGAHSVALRELRHRLHRVWNPEPSPMGEGGSQEALLEEARRLRQARPERKLLLVMDQLEEVFTHLGSEERQALMRAVWALGKELALGCVVVATVRVDHFERCGEVVLDEQTRLDTVVYAEEHRLFVAQLGPEELAEAIEKPAHAVGLTLEAGLVDRVVADVGQEPGALPLLEHALDLLWRGREGRRLTHRAYEEMEGVAGGLTQTAERLYGALREEERQHVRRLLAELVALGDESRPDTRRRCWLEEVWPEEPEARAIFERVLEKLVAERLVTRGSETGGGGAWVEVAHEALIRRWERLRTWLQDNRKRLLQWRELQAMAEAWQAHRKDADQGDSYLATGARLGYARSLRSEHVGRMTVSVREFLETCEARERRGVRRQRWVGAGLAVGMVVFAVLALYASNQRSMAEMRLREAVALARRIHSTTSKKLEPIAGTAAVRRELLQGVEGLLMRLDATDEPDIQLESVRNHLERGNVAMMHENTAAAGEAYGQALELVGQLLESNPDDPVYMHELAVLHSKLGEVGEAQGQLEVARGHYEEALALTRRLVDADPANASLAQELGGCYGKLGAVRRAQGHLEAARGHYEQALVLIQKLVNVDPMNTALKRDLASHSSSLGDVMKEEGKLEESREYHQKALVLLQGLAEAEPMNAHVKRELAASHGRLGAVAQAQGKLSDAREYYEHYLRLSEELADDDGTNTSLKRSLVDSHGRLGNVLRAQGQYEETREHYEEALELTQELVEDDPKNAILKRELAISHSQLAELALELGGQGEQSHQHFEKTRELLQELVEADPTNASLKRELAQIYTRLVTSSRMHGQPDDRRQYAEAAFVLGQELLKTDPTNARLKEVVVTSYVNMGNLAREQGQLETARDYYERLRTMSRELLVADPTNATLKKGLAVGESSLGLIAQVQGQLALAREHYETALRLSREMVDTNPTDTLLKTFLISRYGKLGDVMREQGQFEEARHPYEAALALSRELTAAKSMRVSVTLLALTSSYFRLGLLAQAQGRLEDARTYHDEAFEHFIEVMKAEKTALALLPRSILRMSYDEVMKNSLLDA</sequence>
<dbReference type="InterPro" id="IPR024983">
    <property type="entry name" value="CHAT_dom"/>
</dbReference>
<name>A0A1L9B7X4_9BACT</name>
<evidence type="ECO:0000259" key="4">
    <source>
        <dbReference type="Pfam" id="PF20703"/>
    </source>
</evidence>
<proteinExistence type="predicted"/>
<dbReference type="SUPFAM" id="SSF52540">
    <property type="entry name" value="P-loop containing nucleoside triphosphate hydrolases"/>
    <property type="match status" value="1"/>
</dbReference>
<feature type="repeat" description="TPR" evidence="1">
    <location>
        <begin position="1161"/>
        <end position="1194"/>
    </location>
</feature>
<protein>
    <recommendedName>
        <fullName evidence="7">CHAT domain-containing protein</fullName>
    </recommendedName>
</protein>
<feature type="domain" description="Novel STAND NTPase 1" evidence="4">
    <location>
        <begin position="370"/>
        <end position="785"/>
    </location>
</feature>
<evidence type="ECO:0000259" key="2">
    <source>
        <dbReference type="Pfam" id="PF12770"/>
    </source>
</evidence>
<dbReference type="SUPFAM" id="SSF48452">
    <property type="entry name" value="TPR-like"/>
    <property type="match status" value="4"/>
</dbReference>
<dbReference type="InterPro" id="IPR011990">
    <property type="entry name" value="TPR-like_helical_dom_sf"/>
</dbReference>
<dbReference type="PANTHER" id="PTHR10098:SF108">
    <property type="entry name" value="TETRATRICOPEPTIDE REPEAT PROTEIN 28"/>
    <property type="match status" value="1"/>
</dbReference>
<accession>A0A1L9B7X4</accession>
<dbReference type="Pfam" id="PF12770">
    <property type="entry name" value="CHAT"/>
    <property type="match status" value="1"/>
</dbReference>
<evidence type="ECO:0000313" key="6">
    <source>
        <dbReference type="Proteomes" id="UP000182229"/>
    </source>
</evidence>
<organism evidence="5 6">
    <name type="scientific">Cystobacter ferrugineus</name>
    <dbReference type="NCBI Taxonomy" id="83449"/>
    <lineage>
        <taxon>Bacteria</taxon>
        <taxon>Pseudomonadati</taxon>
        <taxon>Myxococcota</taxon>
        <taxon>Myxococcia</taxon>
        <taxon>Myxococcales</taxon>
        <taxon>Cystobacterineae</taxon>
        <taxon>Archangiaceae</taxon>
        <taxon>Cystobacter</taxon>
    </lineage>
</organism>
<evidence type="ECO:0000256" key="1">
    <source>
        <dbReference type="PROSITE-ProRule" id="PRU00339"/>
    </source>
</evidence>
<dbReference type="SMART" id="SM00028">
    <property type="entry name" value="TPR"/>
    <property type="match status" value="10"/>
</dbReference>
<dbReference type="PANTHER" id="PTHR10098">
    <property type="entry name" value="RAPSYN-RELATED"/>
    <property type="match status" value="1"/>
</dbReference>
<keyword evidence="6" id="KW-1185">Reference proteome</keyword>
<dbReference type="Gene3D" id="1.25.40.10">
    <property type="entry name" value="Tetratricopeptide repeat domain"/>
    <property type="match status" value="5"/>
</dbReference>
<reference evidence="6" key="1">
    <citation type="submission" date="2016-11" db="EMBL/GenBank/DDBJ databases">
        <authorList>
            <person name="Shukria A."/>
            <person name="Stevens D.C."/>
        </authorList>
    </citation>
    <scope>NUCLEOTIDE SEQUENCE [LARGE SCALE GENOMIC DNA]</scope>
    <source>
        <strain evidence="6">Cbfe23</strain>
    </source>
</reference>